<dbReference type="InterPro" id="IPR016187">
    <property type="entry name" value="CTDL_fold"/>
</dbReference>
<comment type="caution">
    <text evidence="3">The sequence shown here is derived from an EMBL/GenBank/DDBJ whole genome shotgun (WGS) entry which is preliminary data.</text>
</comment>
<feature type="compositionally biased region" description="Basic and acidic residues" evidence="1">
    <location>
        <begin position="160"/>
        <end position="173"/>
    </location>
</feature>
<reference evidence="3" key="1">
    <citation type="submission" date="2018-11" db="EMBL/GenBank/DDBJ databases">
        <authorList>
            <person name="Alioto T."/>
            <person name="Alioto T."/>
        </authorList>
    </citation>
    <scope>NUCLEOTIDE SEQUENCE</scope>
</reference>
<feature type="compositionally biased region" description="Polar residues" evidence="1">
    <location>
        <begin position="185"/>
        <end position="194"/>
    </location>
</feature>
<organism evidence="3 4">
    <name type="scientific">Mytilus galloprovincialis</name>
    <name type="common">Mediterranean mussel</name>
    <dbReference type="NCBI Taxonomy" id="29158"/>
    <lineage>
        <taxon>Eukaryota</taxon>
        <taxon>Metazoa</taxon>
        <taxon>Spiralia</taxon>
        <taxon>Lophotrochozoa</taxon>
        <taxon>Mollusca</taxon>
        <taxon>Bivalvia</taxon>
        <taxon>Autobranchia</taxon>
        <taxon>Pteriomorphia</taxon>
        <taxon>Mytilida</taxon>
        <taxon>Mytiloidea</taxon>
        <taxon>Mytilidae</taxon>
        <taxon>Mytilinae</taxon>
        <taxon>Mytilus</taxon>
    </lineage>
</organism>
<accession>A0A8B6GCU6</accession>
<dbReference type="OrthoDB" id="6082003at2759"/>
<gene>
    <name evidence="3" type="ORF">MGAL_10B042744</name>
</gene>
<dbReference type="Proteomes" id="UP000596742">
    <property type="component" value="Unassembled WGS sequence"/>
</dbReference>
<keyword evidence="2" id="KW-0472">Membrane</keyword>
<name>A0A8B6GCU6_MYTGA</name>
<keyword evidence="2" id="KW-1133">Transmembrane helix</keyword>
<evidence type="ECO:0000256" key="1">
    <source>
        <dbReference type="SAM" id="MobiDB-lite"/>
    </source>
</evidence>
<keyword evidence="2" id="KW-0812">Transmembrane</keyword>
<dbReference type="EMBL" id="UYJE01008238">
    <property type="protein sequence ID" value="VDI62261.1"/>
    <property type="molecule type" value="Genomic_DNA"/>
</dbReference>
<evidence type="ECO:0000313" key="4">
    <source>
        <dbReference type="Proteomes" id="UP000596742"/>
    </source>
</evidence>
<evidence type="ECO:0000313" key="3">
    <source>
        <dbReference type="EMBL" id="VDI62261.1"/>
    </source>
</evidence>
<evidence type="ECO:0000256" key="2">
    <source>
        <dbReference type="SAM" id="Phobius"/>
    </source>
</evidence>
<keyword evidence="4" id="KW-1185">Reference proteome</keyword>
<dbReference type="SUPFAM" id="SSF56436">
    <property type="entry name" value="C-type lectin-like"/>
    <property type="match status" value="1"/>
</dbReference>
<proteinExistence type="predicted"/>
<feature type="compositionally biased region" description="Low complexity" evidence="1">
    <location>
        <begin position="174"/>
        <end position="184"/>
    </location>
</feature>
<sequence>MWGEAVDYEGSIQFEQLYRNLEYHAERRTWYDAEAVCSARGGLLATRNETYPFDSDAWIAGPIKNSSITTDLCPFVSSTGYSFGDCKALRSFVCNISIIAAPLSNSPTSPAVVAVSILLVIIAVLVVLFLVLWLKRRKRKDKKELEVSYPQIEKTNGALPHDKSKENGTKTETTENTYNHTTSSKPVTNNSNNQNLYDHCTKVPEDTYDHTETTNNGKGKQAADYGCVDLDDDQYKPIDRTTGSKNGTTKSNYNDM</sequence>
<feature type="transmembrane region" description="Helical" evidence="2">
    <location>
        <begin position="111"/>
        <end position="134"/>
    </location>
</feature>
<dbReference type="AlphaFoldDB" id="A0A8B6GCU6"/>
<evidence type="ECO:0008006" key="5">
    <source>
        <dbReference type="Google" id="ProtNLM"/>
    </source>
</evidence>
<protein>
    <recommendedName>
        <fullName evidence="5">C-type lectin domain-containing protein</fullName>
    </recommendedName>
</protein>
<feature type="region of interest" description="Disordered" evidence="1">
    <location>
        <begin position="155"/>
        <end position="194"/>
    </location>
</feature>